<dbReference type="EMBL" id="CAJNDS010001935">
    <property type="protein sequence ID" value="CAE7290206.1"/>
    <property type="molecule type" value="Genomic_DNA"/>
</dbReference>
<accession>A0A812N5S6</accession>
<keyword evidence="1" id="KW-1133">Transmembrane helix</keyword>
<feature type="transmembrane region" description="Helical" evidence="1">
    <location>
        <begin position="282"/>
        <end position="302"/>
    </location>
</feature>
<proteinExistence type="predicted"/>
<keyword evidence="3" id="KW-1185">Reference proteome</keyword>
<dbReference type="AlphaFoldDB" id="A0A812N5S6"/>
<dbReference type="OrthoDB" id="10474511at2759"/>
<organism evidence="2 3">
    <name type="scientific">Symbiodinium natans</name>
    <dbReference type="NCBI Taxonomy" id="878477"/>
    <lineage>
        <taxon>Eukaryota</taxon>
        <taxon>Sar</taxon>
        <taxon>Alveolata</taxon>
        <taxon>Dinophyceae</taxon>
        <taxon>Suessiales</taxon>
        <taxon>Symbiodiniaceae</taxon>
        <taxon>Symbiodinium</taxon>
    </lineage>
</organism>
<keyword evidence="1" id="KW-0812">Transmembrane</keyword>
<feature type="transmembrane region" description="Helical" evidence="1">
    <location>
        <begin position="175"/>
        <end position="194"/>
    </location>
</feature>
<evidence type="ECO:0000256" key="1">
    <source>
        <dbReference type="SAM" id="Phobius"/>
    </source>
</evidence>
<feature type="transmembrane region" description="Helical" evidence="1">
    <location>
        <begin position="232"/>
        <end position="251"/>
    </location>
</feature>
<reference evidence="2" key="1">
    <citation type="submission" date="2021-02" db="EMBL/GenBank/DDBJ databases">
        <authorList>
            <person name="Dougan E. K."/>
            <person name="Rhodes N."/>
            <person name="Thang M."/>
            <person name="Chan C."/>
        </authorList>
    </citation>
    <scope>NUCLEOTIDE SEQUENCE</scope>
</reference>
<keyword evidence="1" id="KW-0472">Membrane</keyword>
<dbReference type="Proteomes" id="UP000604046">
    <property type="component" value="Unassembled WGS sequence"/>
</dbReference>
<evidence type="ECO:0000313" key="2">
    <source>
        <dbReference type="EMBL" id="CAE7290206.1"/>
    </source>
</evidence>
<sequence length="451" mass="49960">MARKGFAIRLRSDPTVVWRIGMDELVARGESLCTSTDLGLFSQDMKAKVCKEWSEMYLEDVPGGELQLVNDLDAALELNKGNGWRILYPNHKRRLAKESFSIRLREDPAVMSTIVQFPEFGTEHCLRTSKDLEEFSSKASSWTANEQKAIQKETGERQHRKKMSEAKVERSARKLAVIWFLAIACAAVVLIPGLSLIGMWSHTCAGLGAALLCFLPYWTSPRSRRSVCVFEAVSWISARCGIAAGAAMVVASNSHSDFAANSSENTSEEFALLAHSFRHHPMTYLFFVFAGMFAGTCARSIFCRMARSMMTCARIPAGGFWRKPSSFKAGWQKSVGGPASLLGQANMPPLGIAWSRVRGRGRRVPQWFSFRRVRRSLGSTATSRTPKVWWVVAGVPLCMESRSLGVVGGGHYGLRTLRKRYSLALSSMCISSSKHAARAKSKALTSLVKRI</sequence>
<protein>
    <submittedName>
        <fullName evidence="2">Uncharacterized protein</fullName>
    </submittedName>
</protein>
<comment type="caution">
    <text evidence="2">The sequence shown here is derived from an EMBL/GenBank/DDBJ whole genome shotgun (WGS) entry which is preliminary data.</text>
</comment>
<gene>
    <name evidence="2" type="ORF">SNAT2548_LOCUS15312</name>
</gene>
<evidence type="ECO:0000313" key="3">
    <source>
        <dbReference type="Proteomes" id="UP000604046"/>
    </source>
</evidence>
<name>A0A812N5S6_9DINO</name>
<feature type="transmembrane region" description="Helical" evidence="1">
    <location>
        <begin position="200"/>
        <end position="220"/>
    </location>
</feature>